<proteinExistence type="inferred from homology"/>
<dbReference type="InterPro" id="IPR015424">
    <property type="entry name" value="PyrdxlP-dep_Trfase"/>
</dbReference>
<dbReference type="InterPro" id="IPR015421">
    <property type="entry name" value="PyrdxlP-dep_Trfase_major"/>
</dbReference>
<comment type="similarity">
    <text evidence="3">Belongs to the SelA family.</text>
</comment>
<feature type="modified residue" description="N6-(pyridoxal phosphate)lysine" evidence="4">
    <location>
        <position position="210"/>
    </location>
</feature>
<dbReference type="PANTHER" id="PTHR32328">
    <property type="entry name" value="L-SERYL-TRNA(SEC) SELENIUM TRANSFERASE"/>
    <property type="match status" value="1"/>
</dbReference>
<evidence type="ECO:0000256" key="1">
    <source>
        <dbReference type="ARBA" id="ARBA00001933"/>
    </source>
</evidence>
<dbReference type="GO" id="GO:0004125">
    <property type="term" value="F:L-seryl-tRNA(Sec) selenium transferase activity"/>
    <property type="evidence" value="ECO:0007669"/>
    <property type="project" value="TreeGrafter"/>
</dbReference>
<sequence>MDFYEKNGIIPYINAHDTYTMYGGSRMAENTLQAMKEAAASFVDLKQMQIQFGKKAAELTGNEAAYFTNGAEGALLLCACICIAEDSEYYYRKLPEILGTKREFIVMRAQRNAYDAALAVSGADIVEIGDADETLEMELEGSINEKTAGVVYFASTLYQRGSLPLETVIAIAKKYNVPVIVDAAAQLPPKENLKRFTQAGADMVIFSGGKTLCGPQDSGVIFGTRQWIERCIRFGAPEHGICRVSKTSREAMAGLYIALENYVLQDEEKRDGELREILRRISERVAKIEKEITLKIIERGPVGQKYPRLFCYLSEKNSSEKIVSFLKKERIYIGEDRINNAVYISPLNLYKEEADIVAEVLCKALEAE</sequence>
<evidence type="ECO:0000256" key="2">
    <source>
        <dbReference type="ARBA" id="ARBA00022898"/>
    </source>
</evidence>
<dbReference type="EMBL" id="JACOPF010000001">
    <property type="protein sequence ID" value="MBC5688973.1"/>
    <property type="molecule type" value="Genomic_DNA"/>
</dbReference>
<dbReference type="Proteomes" id="UP000652477">
    <property type="component" value="Unassembled WGS sequence"/>
</dbReference>
<keyword evidence="2 4" id="KW-0663">Pyridoxal phosphate</keyword>
<evidence type="ECO:0000256" key="3">
    <source>
        <dbReference type="ARBA" id="ARBA00044507"/>
    </source>
</evidence>
<protein>
    <submittedName>
        <fullName evidence="5">Aminotransferase class V-fold PLP-dependent enzyme</fullName>
    </submittedName>
</protein>
<keyword evidence="6" id="KW-1185">Reference proteome</keyword>
<dbReference type="InterPro" id="IPR018319">
    <property type="entry name" value="SelA-like"/>
</dbReference>
<comment type="caution">
    <text evidence="5">The sequence shown here is derived from an EMBL/GenBank/DDBJ whole genome shotgun (WGS) entry which is preliminary data.</text>
</comment>
<keyword evidence="5" id="KW-0032">Aminotransferase</keyword>
<dbReference type="AlphaFoldDB" id="A0A923LIK9"/>
<dbReference type="PANTHER" id="PTHR32328:SF0">
    <property type="entry name" value="L-SERYL-TRNA(SEC) SELENIUM TRANSFERASE"/>
    <property type="match status" value="1"/>
</dbReference>
<name>A0A923LIK9_9FIRM</name>
<dbReference type="Pfam" id="PF03841">
    <property type="entry name" value="SelA"/>
    <property type="match status" value="1"/>
</dbReference>
<reference evidence="5" key="1">
    <citation type="submission" date="2020-08" db="EMBL/GenBank/DDBJ databases">
        <title>Genome public.</title>
        <authorList>
            <person name="Liu C."/>
            <person name="Sun Q."/>
        </authorList>
    </citation>
    <scope>NUCLEOTIDE SEQUENCE</scope>
    <source>
        <strain evidence="5">NSJ-55</strain>
    </source>
</reference>
<evidence type="ECO:0000313" key="6">
    <source>
        <dbReference type="Proteomes" id="UP000652477"/>
    </source>
</evidence>
<dbReference type="SUPFAM" id="SSF53383">
    <property type="entry name" value="PLP-dependent transferases"/>
    <property type="match status" value="1"/>
</dbReference>
<organism evidence="5 6">
    <name type="scientific">Mediterraneibacter hominis</name>
    <dbReference type="NCBI Taxonomy" id="2763054"/>
    <lineage>
        <taxon>Bacteria</taxon>
        <taxon>Bacillati</taxon>
        <taxon>Bacillota</taxon>
        <taxon>Clostridia</taxon>
        <taxon>Lachnospirales</taxon>
        <taxon>Lachnospiraceae</taxon>
        <taxon>Mediterraneibacter</taxon>
    </lineage>
</organism>
<evidence type="ECO:0000256" key="4">
    <source>
        <dbReference type="PIRSR" id="PIRSR618319-50"/>
    </source>
</evidence>
<keyword evidence="5" id="KW-0808">Transferase</keyword>
<accession>A0A923LIK9</accession>
<dbReference type="Gene3D" id="3.40.640.10">
    <property type="entry name" value="Type I PLP-dependent aspartate aminotransferase-like (Major domain)"/>
    <property type="match status" value="1"/>
</dbReference>
<gene>
    <name evidence="5" type="ORF">H8S37_08545</name>
</gene>
<comment type="cofactor">
    <cofactor evidence="1 4">
        <name>pyridoxal 5'-phosphate</name>
        <dbReference type="ChEBI" id="CHEBI:597326"/>
    </cofactor>
</comment>
<dbReference type="GO" id="GO:0008483">
    <property type="term" value="F:transaminase activity"/>
    <property type="evidence" value="ECO:0007669"/>
    <property type="project" value="UniProtKB-KW"/>
</dbReference>
<dbReference type="RefSeq" id="WP_186875555.1">
    <property type="nucleotide sequence ID" value="NZ_JACOPF010000001.1"/>
</dbReference>
<evidence type="ECO:0000313" key="5">
    <source>
        <dbReference type="EMBL" id="MBC5688973.1"/>
    </source>
</evidence>